<evidence type="ECO:0000313" key="1">
    <source>
        <dbReference type="EMBL" id="KWN08665.1"/>
    </source>
</evidence>
<name>A0A108ECB5_9BURK</name>
<comment type="caution">
    <text evidence="1">The sequence shown here is derived from an EMBL/GenBank/DDBJ whole genome shotgun (WGS) entry which is preliminary data.</text>
</comment>
<dbReference type="EMBL" id="LPLZ01000065">
    <property type="protein sequence ID" value="KWN08665.1"/>
    <property type="molecule type" value="Genomic_DNA"/>
</dbReference>
<evidence type="ECO:0000313" key="2">
    <source>
        <dbReference type="Proteomes" id="UP000068016"/>
    </source>
</evidence>
<proteinExistence type="predicted"/>
<dbReference type="AlphaFoldDB" id="A0A108ECB5"/>
<accession>A0A108ECB5</accession>
<dbReference type="Proteomes" id="UP000068016">
    <property type="component" value="Unassembled WGS sequence"/>
</dbReference>
<reference evidence="1 2" key="1">
    <citation type="submission" date="2015-11" db="EMBL/GenBank/DDBJ databases">
        <title>Expanding the genomic diversity of Burkholderia species for the development of highly accurate diagnostics.</title>
        <authorList>
            <person name="Sahl J."/>
            <person name="Keim P."/>
            <person name="Wagner D."/>
        </authorList>
    </citation>
    <scope>NUCLEOTIDE SEQUENCE [LARGE SCALE GENOMIC DNA]</scope>
    <source>
        <strain evidence="1 2">MSMB793WGS</strain>
    </source>
</reference>
<protein>
    <submittedName>
        <fullName evidence="1">Uncharacterized protein</fullName>
    </submittedName>
</protein>
<gene>
    <name evidence="1" type="ORF">WT83_22725</name>
</gene>
<organism evidence="1 2">
    <name type="scientific">Burkholderia territorii</name>
    <dbReference type="NCBI Taxonomy" id="1503055"/>
    <lineage>
        <taxon>Bacteria</taxon>
        <taxon>Pseudomonadati</taxon>
        <taxon>Pseudomonadota</taxon>
        <taxon>Betaproteobacteria</taxon>
        <taxon>Burkholderiales</taxon>
        <taxon>Burkholderiaceae</taxon>
        <taxon>Burkholderia</taxon>
        <taxon>Burkholderia cepacia complex</taxon>
    </lineage>
</organism>
<sequence length="67" mass="8088">MGMNWVEFPLSDLCAIEARIICYRRHLEELVHRDMHQERSVSEVVANEDFHWLLRRIAVIDQVAQRR</sequence>